<evidence type="ECO:0000256" key="6">
    <source>
        <dbReference type="PROSITE-ProRule" id="PRU00169"/>
    </source>
</evidence>
<feature type="domain" description="HTH araC/xylS-type" evidence="7">
    <location>
        <begin position="149"/>
        <end position="247"/>
    </location>
</feature>
<keyword evidence="4" id="KW-0804">Transcription</keyword>
<dbReference type="CDD" id="cd17536">
    <property type="entry name" value="REC_YesN-like"/>
    <property type="match status" value="1"/>
</dbReference>
<comment type="caution">
    <text evidence="9">The sequence shown here is derived from an EMBL/GenBank/DDBJ whole genome shotgun (WGS) entry which is preliminary data.</text>
</comment>
<evidence type="ECO:0000256" key="4">
    <source>
        <dbReference type="ARBA" id="ARBA00023163"/>
    </source>
</evidence>
<dbReference type="RefSeq" id="WP_390470804.1">
    <property type="nucleotide sequence ID" value="NZ_BAABXL010000001.1"/>
</dbReference>
<dbReference type="SUPFAM" id="SSF52172">
    <property type="entry name" value="CheY-like"/>
    <property type="match status" value="1"/>
</dbReference>
<dbReference type="Pfam" id="PF12833">
    <property type="entry name" value="HTH_18"/>
    <property type="match status" value="1"/>
</dbReference>
<evidence type="ECO:0000259" key="8">
    <source>
        <dbReference type="PROSITE" id="PS50110"/>
    </source>
</evidence>
<evidence type="ECO:0000313" key="10">
    <source>
        <dbReference type="Proteomes" id="UP001600894"/>
    </source>
</evidence>
<evidence type="ECO:0000256" key="1">
    <source>
        <dbReference type="ARBA" id="ARBA00018672"/>
    </source>
</evidence>
<dbReference type="PANTHER" id="PTHR43280">
    <property type="entry name" value="ARAC-FAMILY TRANSCRIPTIONAL REGULATOR"/>
    <property type="match status" value="1"/>
</dbReference>
<dbReference type="PROSITE" id="PS00041">
    <property type="entry name" value="HTH_ARAC_FAMILY_1"/>
    <property type="match status" value="1"/>
</dbReference>
<organism evidence="9 10">
    <name type="scientific">Enterocloster alcoholdehydrogenati</name>
    <dbReference type="NCBI Taxonomy" id="2547410"/>
    <lineage>
        <taxon>Bacteria</taxon>
        <taxon>Bacillati</taxon>
        <taxon>Bacillota</taxon>
        <taxon>Clostridia</taxon>
        <taxon>Lachnospirales</taxon>
        <taxon>Lachnospiraceae</taxon>
        <taxon>Enterocloster</taxon>
    </lineage>
</organism>
<dbReference type="InterPro" id="IPR009057">
    <property type="entry name" value="Homeodomain-like_sf"/>
</dbReference>
<gene>
    <name evidence="9" type="ORF">F130042H8_32080</name>
</gene>
<evidence type="ECO:0000259" key="7">
    <source>
        <dbReference type="PROSITE" id="PS01124"/>
    </source>
</evidence>
<evidence type="ECO:0000313" key="9">
    <source>
        <dbReference type="EMBL" id="GAA6270148.1"/>
    </source>
</evidence>
<name>A0ABQ0B1I8_9FIRM</name>
<feature type="domain" description="Response regulatory" evidence="8">
    <location>
        <begin position="3"/>
        <end position="120"/>
    </location>
</feature>
<dbReference type="InterPro" id="IPR018062">
    <property type="entry name" value="HTH_AraC-typ_CS"/>
</dbReference>
<evidence type="ECO:0000256" key="2">
    <source>
        <dbReference type="ARBA" id="ARBA00023015"/>
    </source>
</evidence>
<dbReference type="Proteomes" id="UP001600894">
    <property type="component" value="Unassembled WGS sequence"/>
</dbReference>
<proteinExistence type="predicted"/>
<dbReference type="Gene3D" id="3.40.50.2300">
    <property type="match status" value="1"/>
</dbReference>
<dbReference type="SMART" id="SM00342">
    <property type="entry name" value="HTH_ARAC"/>
    <property type="match status" value="1"/>
</dbReference>
<keyword evidence="6" id="KW-0597">Phosphoprotein</keyword>
<dbReference type="PRINTS" id="PR00032">
    <property type="entry name" value="HTHARAC"/>
</dbReference>
<evidence type="ECO:0000256" key="5">
    <source>
        <dbReference type="ARBA" id="ARBA00024867"/>
    </source>
</evidence>
<dbReference type="InterPro" id="IPR001789">
    <property type="entry name" value="Sig_transdc_resp-reg_receiver"/>
</dbReference>
<dbReference type="SUPFAM" id="SSF46689">
    <property type="entry name" value="Homeodomain-like"/>
    <property type="match status" value="2"/>
</dbReference>
<dbReference type="PROSITE" id="PS01124">
    <property type="entry name" value="HTH_ARAC_FAMILY_2"/>
    <property type="match status" value="1"/>
</dbReference>
<dbReference type="PANTHER" id="PTHR43280:SF28">
    <property type="entry name" value="HTH-TYPE TRANSCRIPTIONAL ACTIVATOR RHAS"/>
    <property type="match status" value="1"/>
</dbReference>
<dbReference type="Gene3D" id="1.10.10.60">
    <property type="entry name" value="Homeodomain-like"/>
    <property type="match status" value="2"/>
</dbReference>
<dbReference type="PROSITE" id="PS50110">
    <property type="entry name" value="RESPONSE_REGULATORY"/>
    <property type="match status" value="1"/>
</dbReference>
<evidence type="ECO:0000256" key="3">
    <source>
        <dbReference type="ARBA" id="ARBA00023125"/>
    </source>
</evidence>
<accession>A0ABQ0B1I8</accession>
<reference evidence="9 10" key="1">
    <citation type="submission" date="2024-04" db="EMBL/GenBank/DDBJ databases">
        <title>Defined microbial consortia suppress multidrug-resistant proinflammatory Enterobacteriaceae via ecological control.</title>
        <authorList>
            <person name="Furuichi M."/>
            <person name="Kawaguchi T."/>
            <person name="Pust M."/>
            <person name="Yasuma K."/>
            <person name="Plichta D."/>
            <person name="Hasegawa N."/>
            <person name="Ohya T."/>
            <person name="Bhattarai S."/>
            <person name="Sasajima S."/>
            <person name="Aoto Y."/>
            <person name="Tuganbaev T."/>
            <person name="Yaginuma M."/>
            <person name="Ueda M."/>
            <person name="Okahashi N."/>
            <person name="Amafuji K."/>
            <person name="Kiridooshi Y."/>
            <person name="Sugita K."/>
            <person name="Strazar M."/>
            <person name="Skelly A."/>
            <person name="Suda W."/>
            <person name="Hattori M."/>
            <person name="Nakamoto N."/>
            <person name="Caballero S."/>
            <person name="Norman J."/>
            <person name="Olle B."/>
            <person name="Tanoue T."/>
            <person name="Arita M."/>
            <person name="Bucci V."/>
            <person name="Atarashi K."/>
            <person name="Xavier R."/>
            <person name="Honda K."/>
        </authorList>
    </citation>
    <scope>NUCLEOTIDE SEQUENCE [LARGE SCALE GENOMIC DNA]</scope>
    <source>
        <strain evidence="10">f13</strain>
    </source>
</reference>
<dbReference type="InterPro" id="IPR011006">
    <property type="entry name" value="CheY-like_superfamily"/>
</dbReference>
<keyword evidence="3" id="KW-0238">DNA-binding</keyword>
<dbReference type="EMBL" id="BAABXL010000001">
    <property type="protein sequence ID" value="GAA6270148.1"/>
    <property type="molecule type" value="Genomic_DNA"/>
</dbReference>
<dbReference type="InterPro" id="IPR020449">
    <property type="entry name" value="Tscrpt_reg_AraC-type_HTH"/>
</dbReference>
<dbReference type="SMART" id="SM00448">
    <property type="entry name" value="REC"/>
    <property type="match status" value="1"/>
</dbReference>
<dbReference type="Pfam" id="PF00072">
    <property type="entry name" value="Response_reg"/>
    <property type="match status" value="1"/>
</dbReference>
<protein>
    <recommendedName>
        <fullName evidence="1">Stage 0 sporulation protein A homolog</fullName>
    </recommendedName>
</protein>
<feature type="modified residue" description="4-aspartylphosphate" evidence="6">
    <location>
        <position position="55"/>
    </location>
</feature>
<comment type="function">
    <text evidence="5">May play the central regulatory role in sporulation. It may be an element of the effector pathway responsible for the activation of sporulation genes in response to nutritional stress. Spo0A may act in concert with spo0H (a sigma factor) to control the expression of some genes that are critical to the sporulation process.</text>
</comment>
<dbReference type="InterPro" id="IPR018060">
    <property type="entry name" value="HTH_AraC"/>
</dbReference>
<keyword evidence="2" id="KW-0805">Transcription regulation</keyword>
<keyword evidence="10" id="KW-1185">Reference proteome</keyword>
<sequence length="251" mass="29050">MYHILIAEDEYIERTVLIKNLRDALGEGYEVHGAENGRRAVELFRQYPIGVAILDIEMPVMNGIDVAQIISREAPHCGILFLTAYDSFEYAKQAIHVRALDYLLKPYSDNELLASVENAIHRPVYYRSAQTDKAGDEEKCMDKISVITRQMEDYVRTHYQQEVSMQDAACALNYSEQYFCKLFKQQFGQNFTSYLTAYRMERARELLAQPIVNIKDVGLRVGYSDANYFAKVFRRFTGKSPSEYRMNLPET</sequence>